<evidence type="ECO:0000313" key="3">
    <source>
        <dbReference type="Proteomes" id="UP000037943"/>
    </source>
</evidence>
<protein>
    <submittedName>
        <fullName evidence="2">Uncharacterized protein</fullName>
    </submittedName>
</protein>
<evidence type="ECO:0000256" key="1">
    <source>
        <dbReference type="SAM" id="Phobius"/>
    </source>
</evidence>
<keyword evidence="3" id="KW-1185">Reference proteome</keyword>
<name>A0ABR5KS29_PSEAV</name>
<accession>A0ABR5KS29</accession>
<comment type="caution">
    <text evidence="2">The sequence shown here is derived from an EMBL/GenBank/DDBJ whole genome shotgun (WGS) entry which is preliminary data.</text>
</comment>
<reference evidence="2 3" key="1">
    <citation type="submission" date="2015-07" db="EMBL/GenBank/DDBJ databases">
        <authorList>
            <person name="O'Brien H.E."/>
            <person name="Thakur S."/>
            <person name="Gong Y."/>
            <person name="Wang P.W."/>
            <person name="Guttman D.S."/>
        </authorList>
    </citation>
    <scope>NUCLEOTIDE SEQUENCE [LARGE SCALE GENOMIC DNA]</scope>
    <source>
        <strain evidence="2 3">107</strain>
    </source>
</reference>
<sequence length="38" mass="4398">MIDLNQCCKNQVMPIIYEGIVLFELHGYSLFVLVVVKK</sequence>
<organism evidence="2 3">
    <name type="scientific">Pseudomonas amygdali pv. lachrymans</name>
    <name type="common">Pseudomonas syringae pv. lachrymans</name>
    <dbReference type="NCBI Taxonomy" id="53707"/>
    <lineage>
        <taxon>Bacteria</taxon>
        <taxon>Pseudomonadati</taxon>
        <taxon>Pseudomonadota</taxon>
        <taxon>Gammaproteobacteria</taxon>
        <taxon>Pseudomonadales</taxon>
        <taxon>Pseudomonadaceae</taxon>
        <taxon>Pseudomonas</taxon>
        <taxon>Pseudomonas amygdali</taxon>
    </lineage>
</organism>
<dbReference type="Proteomes" id="UP000037943">
    <property type="component" value="Unassembled WGS sequence"/>
</dbReference>
<dbReference type="EMBL" id="LGLK01000057">
    <property type="protein sequence ID" value="KPC17341.1"/>
    <property type="molecule type" value="Genomic_DNA"/>
</dbReference>
<keyword evidence="1" id="KW-0472">Membrane</keyword>
<reference evidence="2 3" key="2">
    <citation type="submission" date="2015-10" db="EMBL/GenBank/DDBJ databases">
        <title>Comparative genomics and high-throughput reverse genetic screens identify a new phytobacterial MAMP and an Arabidopsis receptor required for immune elicitation.</title>
        <authorList>
            <person name="Mott G.A."/>
            <person name="Thakur S."/>
            <person name="Wang P.W."/>
            <person name="Desveaux D."/>
            <person name="Guttman D.S."/>
        </authorList>
    </citation>
    <scope>NUCLEOTIDE SEQUENCE [LARGE SCALE GENOMIC DNA]</scope>
    <source>
        <strain evidence="2 3">107</strain>
    </source>
</reference>
<gene>
    <name evidence="2" type="ORF">AC499_0543</name>
</gene>
<feature type="transmembrane region" description="Helical" evidence="1">
    <location>
        <begin position="15"/>
        <end position="36"/>
    </location>
</feature>
<keyword evidence="1" id="KW-1133">Transmembrane helix</keyword>
<proteinExistence type="predicted"/>
<keyword evidence="1" id="KW-0812">Transmembrane</keyword>
<evidence type="ECO:0000313" key="2">
    <source>
        <dbReference type="EMBL" id="KPC17341.1"/>
    </source>
</evidence>